<dbReference type="AlphaFoldDB" id="A0AAN9E7K0"/>
<organism evidence="1 2">
    <name type="scientific">Crotalaria pallida</name>
    <name type="common">Smooth rattlebox</name>
    <name type="synonym">Crotalaria striata</name>
    <dbReference type="NCBI Taxonomy" id="3830"/>
    <lineage>
        <taxon>Eukaryota</taxon>
        <taxon>Viridiplantae</taxon>
        <taxon>Streptophyta</taxon>
        <taxon>Embryophyta</taxon>
        <taxon>Tracheophyta</taxon>
        <taxon>Spermatophyta</taxon>
        <taxon>Magnoliopsida</taxon>
        <taxon>eudicotyledons</taxon>
        <taxon>Gunneridae</taxon>
        <taxon>Pentapetalae</taxon>
        <taxon>rosids</taxon>
        <taxon>fabids</taxon>
        <taxon>Fabales</taxon>
        <taxon>Fabaceae</taxon>
        <taxon>Papilionoideae</taxon>
        <taxon>50 kb inversion clade</taxon>
        <taxon>genistoids sensu lato</taxon>
        <taxon>core genistoids</taxon>
        <taxon>Crotalarieae</taxon>
        <taxon>Crotalaria</taxon>
    </lineage>
</organism>
<comment type="caution">
    <text evidence="1">The sequence shown here is derived from an EMBL/GenBank/DDBJ whole genome shotgun (WGS) entry which is preliminary data.</text>
</comment>
<keyword evidence="2" id="KW-1185">Reference proteome</keyword>
<gene>
    <name evidence="1" type="ORF">RIF29_39913</name>
</gene>
<accession>A0AAN9E7K0</accession>
<proteinExistence type="predicted"/>
<evidence type="ECO:0000313" key="2">
    <source>
        <dbReference type="Proteomes" id="UP001372338"/>
    </source>
</evidence>
<protein>
    <submittedName>
        <fullName evidence="1">Uncharacterized protein</fullName>
    </submittedName>
</protein>
<dbReference type="Proteomes" id="UP001372338">
    <property type="component" value="Unassembled WGS sequence"/>
</dbReference>
<name>A0AAN9E7K0_CROPI</name>
<evidence type="ECO:0000313" key="1">
    <source>
        <dbReference type="EMBL" id="KAK7245080.1"/>
    </source>
</evidence>
<sequence>MTAMRATPAMPRGFGQFFCTNSTISSPFSFVPPSTASALITIVVPSPTYLRWDLGFGDSGGCGYRGVVRLHASAARVVEVLADLVQVLLRGIELAGVDCAAEDNDGEEEAEEGEGSCTSNTITKKIF</sequence>
<dbReference type="EMBL" id="JAYWIO010000008">
    <property type="protein sequence ID" value="KAK7245080.1"/>
    <property type="molecule type" value="Genomic_DNA"/>
</dbReference>
<reference evidence="1 2" key="1">
    <citation type="submission" date="2024-01" db="EMBL/GenBank/DDBJ databases">
        <title>The genomes of 5 underutilized Papilionoideae crops provide insights into root nodulation and disease resistanc.</title>
        <authorList>
            <person name="Yuan L."/>
        </authorList>
    </citation>
    <scope>NUCLEOTIDE SEQUENCE [LARGE SCALE GENOMIC DNA]</scope>
    <source>
        <strain evidence="1">ZHUSHIDOU_FW_LH</strain>
        <tissue evidence="1">Leaf</tissue>
    </source>
</reference>